<reference evidence="2 3" key="1">
    <citation type="journal article" name="Front. Microbiol.">
        <title>Sugar Metabolism of the First Thermophilic Planctomycete Thermogutta terrifontis: Comparative Genomic and Transcriptomic Approaches.</title>
        <authorList>
            <person name="Elcheninov A.G."/>
            <person name="Menzel P."/>
            <person name="Gudbergsdottir S.R."/>
            <person name="Slesarev A.I."/>
            <person name="Kadnikov V.V."/>
            <person name="Krogh A."/>
            <person name="Bonch-Osmolovskaya E.A."/>
            <person name="Peng X."/>
            <person name="Kublanov I.V."/>
        </authorList>
    </citation>
    <scope>NUCLEOTIDE SEQUENCE [LARGE SCALE GENOMIC DNA]</scope>
    <source>
        <strain evidence="2 3">R1</strain>
    </source>
</reference>
<name>A0A286RLE9_9BACT</name>
<keyword evidence="1" id="KW-1133">Transmembrane helix</keyword>
<dbReference type="EMBL" id="CP018477">
    <property type="protein sequence ID" value="ASV76794.1"/>
    <property type="molecule type" value="Genomic_DNA"/>
</dbReference>
<protein>
    <submittedName>
        <fullName evidence="2">Uncharacterized protein</fullName>
    </submittedName>
</protein>
<dbReference type="RefSeq" id="WP_095416503.1">
    <property type="nucleotide sequence ID" value="NZ_CP018477.1"/>
</dbReference>
<dbReference type="Proteomes" id="UP000215086">
    <property type="component" value="Chromosome"/>
</dbReference>
<accession>A0A286RLE9</accession>
<feature type="transmembrane region" description="Helical" evidence="1">
    <location>
        <begin position="5"/>
        <end position="25"/>
    </location>
</feature>
<organism evidence="2 3">
    <name type="scientific">Thermogutta terrifontis</name>
    <dbReference type="NCBI Taxonomy" id="1331910"/>
    <lineage>
        <taxon>Bacteria</taxon>
        <taxon>Pseudomonadati</taxon>
        <taxon>Planctomycetota</taxon>
        <taxon>Planctomycetia</taxon>
        <taxon>Pirellulales</taxon>
        <taxon>Thermoguttaceae</taxon>
        <taxon>Thermogutta</taxon>
    </lineage>
</organism>
<sequence>MPVSLIAVIVFCDVLIVAGLAAFFLTGASHVTALIPTFAGFILQATAGIALLLPSVRRPAMLVTAVLAGVGIAVALSRPVMKLLAGAALEWNAALISQVIMALGCAAICCASMMFLLGPSEP</sequence>
<feature type="transmembrane region" description="Helical" evidence="1">
    <location>
        <begin position="60"/>
        <end position="81"/>
    </location>
</feature>
<evidence type="ECO:0000313" key="3">
    <source>
        <dbReference type="Proteomes" id="UP000215086"/>
    </source>
</evidence>
<evidence type="ECO:0000313" key="2">
    <source>
        <dbReference type="EMBL" id="ASV76794.1"/>
    </source>
</evidence>
<keyword evidence="3" id="KW-1185">Reference proteome</keyword>
<dbReference type="KEGG" id="ttf:THTE_4193"/>
<dbReference type="AlphaFoldDB" id="A0A286RLE9"/>
<keyword evidence="1" id="KW-0472">Membrane</keyword>
<gene>
    <name evidence="2" type="ORF">THTE_4193</name>
</gene>
<keyword evidence="1" id="KW-0812">Transmembrane</keyword>
<feature type="transmembrane region" description="Helical" evidence="1">
    <location>
        <begin position="31"/>
        <end position="53"/>
    </location>
</feature>
<feature type="transmembrane region" description="Helical" evidence="1">
    <location>
        <begin position="93"/>
        <end position="117"/>
    </location>
</feature>
<evidence type="ECO:0000256" key="1">
    <source>
        <dbReference type="SAM" id="Phobius"/>
    </source>
</evidence>
<proteinExistence type="predicted"/>